<dbReference type="RefSeq" id="WP_236981241.1">
    <property type="nucleotide sequence ID" value="NZ_BRXE01000047.1"/>
</dbReference>
<dbReference type="Pfam" id="PF11964">
    <property type="entry name" value="SpoIIAA-like"/>
    <property type="match status" value="1"/>
</dbReference>
<accession>A0A9P3QBG5</accession>
<dbReference type="InterPro" id="IPR036513">
    <property type="entry name" value="STAS_dom_sf"/>
</dbReference>
<protein>
    <recommendedName>
        <fullName evidence="4">STAS/SEC14 domain-containing protein</fullName>
    </recommendedName>
</protein>
<sequence length="122" mass="13332">MIDYQLDKANSILHVSPESSLDKSDFAELAKVVDPEIEAGGALAGLIIEAKHFPGWDSFGALVNHIRFVRDHHRHVKKIAIVTDSHMGDLAQHLGSHFVAAQIRHFAGGESEQATNWITGGE</sequence>
<name>A0A9P3QBG5_9MYCO</name>
<dbReference type="GeneID" id="83631837"/>
<organism evidence="2 3">
    <name type="scientific">Mycobacterium kiyosense</name>
    <dbReference type="NCBI Taxonomy" id="2871094"/>
    <lineage>
        <taxon>Bacteria</taxon>
        <taxon>Bacillati</taxon>
        <taxon>Actinomycetota</taxon>
        <taxon>Actinomycetes</taxon>
        <taxon>Mycobacteriales</taxon>
        <taxon>Mycobacteriaceae</taxon>
        <taxon>Mycobacterium</taxon>
    </lineage>
</organism>
<dbReference type="SUPFAM" id="SSF52091">
    <property type="entry name" value="SpoIIaa-like"/>
    <property type="match status" value="1"/>
</dbReference>
<keyword evidence="3" id="KW-1185">Reference proteome</keyword>
<gene>
    <name evidence="2" type="ORF">Mkiyose1413_45730</name>
    <name evidence="1" type="ORF">SRL2020028_35910</name>
</gene>
<dbReference type="InterPro" id="IPR038396">
    <property type="entry name" value="SpoIIAA-like_sf"/>
</dbReference>
<dbReference type="EMBL" id="BRXE01000047">
    <property type="protein sequence ID" value="GLB84335.1"/>
    <property type="molecule type" value="Genomic_DNA"/>
</dbReference>
<evidence type="ECO:0000313" key="1">
    <source>
        <dbReference type="EMBL" id="GLB84335.1"/>
    </source>
</evidence>
<evidence type="ECO:0000313" key="3">
    <source>
        <dbReference type="Proteomes" id="UP001064782"/>
    </source>
</evidence>
<evidence type="ECO:0008006" key="4">
    <source>
        <dbReference type="Google" id="ProtNLM"/>
    </source>
</evidence>
<dbReference type="EMBL" id="BRZI01000051">
    <property type="protein sequence ID" value="GLD32690.1"/>
    <property type="molecule type" value="Genomic_DNA"/>
</dbReference>
<dbReference type="InterPro" id="IPR021866">
    <property type="entry name" value="SpoIIAA-like"/>
</dbReference>
<dbReference type="AlphaFoldDB" id="A0A9P3QBG5"/>
<proteinExistence type="predicted"/>
<comment type="caution">
    <text evidence="2">The sequence shown here is derived from an EMBL/GenBank/DDBJ whole genome shotgun (WGS) entry which is preliminary data.</text>
</comment>
<dbReference type="Gene3D" id="3.40.50.10600">
    <property type="entry name" value="SpoIIaa-like domains"/>
    <property type="match status" value="1"/>
</dbReference>
<reference evidence="2" key="1">
    <citation type="submission" date="2022-08" db="EMBL/GenBank/DDBJ databases">
        <title>Mycobacterium kiyosense sp. nov., scotochromogenic slow-glowing species isolated from respiratory specimens.</title>
        <authorList>
            <person name="Fukano H."/>
            <person name="Kazumi Y."/>
            <person name="Sakagami N."/>
            <person name="Ato M."/>
            <person name="Mitarai S."/>
            <person name="Hoshino Y."/>
        </authorList>
    </citation>
    <scope>NUCLEOTIDE SEQUENCE</scope>
    <source>
        <strain evidence="2">1413</strain>
        <strain evidence="1">SRL2020-028</strain>
    </source>
</reference>
<evidence type="ECO:0000313" key="2">
    <source>
        <dbReference type="EMBL" id="GLD32690.1"/>
    </source>
</evidence>
<dbReference type="Proteomes" id="UP001165663">
    <property type="component" value="Unassembled WGS sequence"/>
</dbReference>
<dbReference type="Proteomes" id="UP001064782">
    <property type="component" value="Unassembled WGS sequence"/>
</dbReference>